<dbReference type="InterPro" id="IPR002401">
    <property type="entry name" value="Cyt_P450_E_grp-I"/>
</dbReference>
<dbReference type="InterPro" id="IPR017972">
    <property type="entry name" value="Cyt_P450_CS"/>
</dbReference>
<dbReference type="GO" id="GO:0016705">
    <property type="term" value="F:oxidoreductase activity, acting on paired donors, with incorporation or reduction of molecular oxygen"/>
    <property type="evidence" value="ECO:0007669"/>
    <property type="project" value="InterPro"/>
</dbReference>
<dbReference type="InterPro" id="IPR001128">
    <property type="entry name" value="Cyt_P450"/>
</dbReference>
<comment type="similarity">
    <text evidence="1 8">Belongs to the cytochrome P450 family.</text>
</comment>
<comment type="cofactor">
    <cofactor evidence="7">
        <name>heme</name>
        <dbReference type="ChEBI" id="CHEBI:30413"/>
    </cofactor>
</comment>
<dbReference type="PANTHER" id="PTHR24291:SF50">
    <property type="entry name" value="BIFUNCTIONAL ALBAFLAVENONE MONOOXYGENASE_TERPENE SYNTHASE"/>
    <property type="match status" value="1"/>
</dbReference>
<evidence type="ECO:0000313" key="10">
    <source>
        <dbReference type="Proteomes" id="UP000187941"/>
    </source>
</evidence>
<keyword evidence="3 7" id="KW-0479">Metal-binding</keyword>
<dbReference type="GO" id="GO:0020037">
    <property type="term" value="F:heme binding"/>
    <property type="evidence" value="ECO:0007669"/>
    <property type="project" value="InterPro"/>
</dbReference>
<dbReference type="EMBL" id="CP014263">
    <property type="protein sequence ID" value="AQG77943.1"/>
    <property type="molecule type" value="Genomic_DNA"/>
</dbReference>
<feature type="binding site" description="axial binding residue" evidence="7">
    <location>
        <position position="406"/>
    </location>
    <ligand>
        <name>heme</name>
        <dbReference type="ChEBI" id="CHEBI:30413"/>
    </ligand>
    <ligandPart>
        <name>Fe</name>
        <dbReference type="ChEBI" id="CHEBI:18248"/>
    </ligandPart>
</feature>
<organism evidence="9 10">
    <name type="scientific">Spirosoma montaniterrae</name>
    <dbReference type="NCBI Taxonomy" id="1178516"/>
    <lineage>
        <taxon>Bacteria</taxon>
        <taxon>Pseudomonadati</taxon>
        <taxon>Bacteroidota</taxon>
        <taxon>Cytophagia</taxon>
        <taxon>Cytophagales</taxon>
        <taxon>Cytophagaceae</taxon>
        <taxon>Spirosoma</taxon>
    </lineage>
</organism>
<evidence type="ECO:0000256" key="2">
    <source>
        <dbReference type="ARBA" id="ARBA00022617"/>
    </source>
</evidence>
<dbReference type="SUPFAM" id="SSF48264">
    <property type="entry name" value="Cytochrome P450"/>
    <property type="match status" value="1"/>
</dbReference>
<dbReference type="PRINTS" id="PR00385">
    <property type="entry name" value="P450"/>
</dbReference>
<keyword evidence="6 8" id="KW-0503">Monooxygenase</keyword>
<dbReference type="PANTHER" id="PTHR24291">
    <property type="entry name" value="CYTOCHROME P450 FAMILY 4"/>
    <property type="match status" value="1"/>
</dbReference>
<evidence type="ECO:0000256" key="4">
    <source>
        <dbReference type="ARBA" id="ARBA00023002"/>
    </source>
</evidence>
<dbReference type="Gene3D" id="1.10.630.10">
    <property type="entry name" value="Cytochrome P450"/>
    <property type="match status" value="1"/>
</dbReference>
<sequence length="460" mass="52884">METLTSSTRPVPKHPGLPMLGNTLPFMRDPLAILQTLQQRYDRLVHLNIGGRHQYLVMTPEDAKHVLQENHRNYGRSPAFRVLQIFLGNGLLTSDGDFWRRQRRLAQPAFHRQRLAALAQTMISETTDWITELSRLDKSKPVNISQAFMDVTMRIVCKTLFSSNVVGKLDGLSEALETLMHLSNNRMLSPFRFPMSWPTPPQRRFRRAAQVVDTFIYGVIDQRRRSNERYDDLLDMLLYAEDEDTGDWPNSGRMSDKQLRDECVTIFAAGHETTAVSMAWTMHLLTQHPDVQARLRDEVNERLGDAATPAPETFRSLTYAMQVIQESMRLYPPAWIMSRLAHADDQIGPYTIPAGDTALVSPYLLHHDPANWPDPERFDPERFAPGWEKERHSYAYLPFGGGPRLCIGNQFALMEMQILLTMLVRAFAFQPIPNQRVKPQPLITLRPKRPVWLLMSNQIS</sequence>
<dbReference type="GO" id="GO:0005506">
    <property type="term" value="F:iron ion binding"/>
    <property type="evidence" value="ECO:0007669"/>
    <property type="project" value="InterPro"/>
</dbReference>
<evidence type="ECO:0000256" key="6">
    <source>
        <dbReference type="ARBA" id="ARBA00023033"/>
    </source>
</evidence>
<name>A0A1P9WRF3_9BACT</name>
<keyword evidence="2 7" id="KW-0349">Heme</keyword>
<dbReference type="InterPro" id="IPR050196">
    <property type="entry name" value="Cytochrome_P450_Monoox"/>
</dbReference>
<dbReference type="Proteomes" id="UP000187941">
    <property type="component" value="Chromosome"/>
</dbReference>
<proteinExistence type="inferred from homology"/>
<accession>A0A1P9WRF3</accession>
<reference evidence="9 10" key="1">
    <citation type="submission" date="2016-01" db="EMBL/GenBank/DDBJ databases">
        <authorList>
            <person name="Oliw E.H."/>
        </authorList>
    </citation>
    <scope>NUCLEOTIDE SEQUENCE [LARGE SCALE GENOMIC DNA]</scope>
    <source>
        <strain evidence="9 10">DY10</strain>
    </source>
</reference>
<keyword evidence="4 8" id="KW-0560">Oxidoreductase</keyword>
<dbReference type="KEGG" id="smon:AWR27_00395"/>
<evidence type="ECO:0000256" key="3">
    <source>
        <dbReference type="ARBA" id="ARBA00022723"/>
    </source>
</evidence>
<dbReference type="CDD" id="cd20620">
    <property type="entry name" value="CYP132-like"/>
    <property type="match status" value="1"/>
</dbReference>
<dbReference type="Pfam" id="PF00067">
    <property type="entry name" value="p450"/>
    <property type="match status" value="1"/>
</dbReference>
<keyword evidence="10" id="KW-1185">Reference proteome</keyword>
<dbReference type="InterPro" id="IPR036396">
    <property type="entry name" value="Cyt_P450_sf"/>
</dbReference>
<keyword evidence="5 7" id="KW-0408">Iron</keyword>
<gene>
    <name evidence="9" type="ORF">AWR27_00395</name>
</gene>
<dbReference type="PRINTS" id="PR00463">
    <property type="entry name" value="EP450I"/>
</dbReference>
<dbReference type="STRING" id="1178516.AWR27_00395"/>
<dbReference type="OrthoDB" id="9764248at2"/>
<protein>
    <submittedName>
        <fullName evidence="9">Cytochrome P450</fullName>
    </submittedName>
</protein>
<evidence type="ECO:0000256" key="5">
    <source>
        <dbReference type="ARBA" id="ARBA00023004"/>
    </source>
</evidence>
<evidence type="ECO:0000256" key="8">
    <source>
        <dbReference type="RuleBase" id="RU000461"/>
    </source>
</evidence>
<evidence type="ECO:0000313" key="9">
    <source>
        <dbReference type="EMBL" id="AQG77943.1"/>
    </source>
</evidence>
<dbReference type="GO" id="GO:0004497">
    <property type="term" value="F:monooxygenase activity"/>
    <property type="evidence" value="ECO:0007669"/>
    <property type="project" value="UniProtKB-KW"/>
</dbReference>
<dbReference type="PROSITE" id="PS00086">
    <property type="entry name" value="CYTOCHROME_P450"/>
    <property type="match status" value="1"/>
</dbReference>
<evidence type="ECO:0000256" key="7">
    <source>
        <dbReference type="PIRSR" id="PIRSR602401-1"/>
    </source>
</evidence>
<evidence type="ECO:0000256" key="1">
    <source>
        <dbReference type="ARBA" id="ARBA00010617"/>
    </source>
</evidence>
<dbReference type="AlphaFoldDB" id="A0A1P9WRF3"/>
<dbReference type="RefSeq" id="WP_077129368.1">
    <property type="nucleotide sequence ID" value="NZ_CP014263.1"/>
</dbReference>